<keyword evidence="4" id="KW-0560">Oxidoreductase</keyword>
<name>A0A6A5YIS3_9PLEO</name>
<dbReference type="Gene3D" id="3.40.462.20">
    <property type="match status" value="1"/>
</dbReference>
<dbReference type="SUPFAM" id="SSF56176">
    <property type="entry name" value="FAD-binding/transporter-associated domain-like"/>
    <property type="match status" value="1"/>
</dbReference>
<evidence type="ECO:0000256" key="4">
    <source>
        <dbReference type="ARBA" id="ARBA00023002"/>
    </source>
</evidence>
<dbReference type="PANTHER" id="PTHR42973:SF22">
    <property type="entry name" value="FAD-BINDING PCMH-TYPE DOMAIN-CONTAINING PROTEIN-RELATED"/>
    <property type="match status" value="1"/>
</dbReference>
<dbReference type="Gene3D" id="3.30.43.10">
    <property type="entry name" value="Uridine Diphospho-n-acetylenolpyruvylglucosamine Reductase, domain 2"/>
    <property type="match status" value="1"/>
</dbReference>
<dbReference type="InterPro" id="IPR036318">
    <property type="entry name" value="FAD-bd_PCMH-like_sf"/>
</dbReference>
<sequence>MAISEAIETIRKTFPIDQLVLSGTAEFEKLNKSYLSLLQSELEPAAIFLPRSSDDVIKFVRIFEPFALEGDAQFAVRGAGQQPVPGCSNIANNGITLDLRFLTGIEIKNGIVSIAAGERWGPVYEQLAERGLGVTGSRSALGGIGGLALAGGLSFFSSREGFICDNVINYEIVLSNGEIVNANSTENPDLFRALRGGGNNFGIVTRFDLKTFQQGPFWGGSVFYFPASFPSQIQSLCDELKKPDACEETHIMVSQGFSHVFAALGGHFCMNQLYNTRDEEKPAVLEPFVNVQPQVDQMNSMRMLTLKEAANEQAQQSSDGVRCAYMNTTVKVDAATLIAASDIFTKAFQPLKALDGITCAFTLQAYPVSLLKKCDNSLGLDASNGPLMSILLLNWWKNKDDDDLVIETFKCVLEKIDEDATSRGTAHPYKYMNYAYSFQDPITSYGEDHHKKLRDASMKYDPEGLFQRGVPGGFKLF</sequence>
<dbReference type="Pfam" id="PF01565">
    <property type="entry name" value="FAD_binding_4"/>
    <property type="match status" value="1"/>
</dbReference>
<dbReference type="OrthoDB" id="2151789at2759"/>
<keyword evidence="7" id="KW-1185">Reference proteome</keyword>
<dbReference type="Gene3D" id="3.30.465.10">
    <property type="match status" value="1"/>
</dbReference>
<dbReference type="GO" id="GO:0071949">
    <property type="term" value="F:FAD binding"/>
    <property type="evidence" value="ECO:0007669"/>
    <property type="project" value="InterPro"/>
</dbReference>
<evidence type="ECO:0000256" key="2">
    <source>
        <dbReference type="ARBA" id="ARBA00022630"/>
    </source>
</evidence>
<evidence type="ECO:0000259" key="5">
    <source>
        <dbReference type="PROSITE" id="PS51387"/>
    </source>
</evidence>
<keyword evidence="3" id="KW-0274">FAD</keyword>
<dbReference type="InterPro" id="IPR016167">
    <property type="entry name" value="FAD-bd_PCMH_sub1"/>
</dbReference>
<reference evidence="6" key="1">
    <citation type="journal article" date="2020" name="Stud. Mycol.">
        <title>101 Dothideomycetes genomes: a test case for predicting lifestyles and emergence of pathogens.</title>
        <authorList>
            <person name="Haridas S."/>
            <person name="Albert R."/>
            <person name="Binder M."/>
            <person name="Bloem J."/>
            <person name="Labutti K."/>
            <person name="Salamov A."/>
            <person name="Andreopoulos B."/>
            <person name="Baker S."/>
            <person name="Barry K."/>
            <person name="Bills G."/>
            <person name="Bluhm B."/>
            <person name="Cannon C."/>
            <person name="Castanera R."/>
            <person name="Culley D."/>
            <person name="Daum C."/>
            <person name="Ezra D."/>
            <person name="Gonzalez J."/>
            <person name="Henrissat B."/>
            <person name="Kuo A."/>
            <person name="Liang C."/>
            <person name="Lipzen A."/>
            <person name="Lutzoni F."/>
            <person name="Magnuson J."/>
            <person name="Mondo S."/>
            <person name="Nolan M."/>
            <person name="Ohm R."/>
            <person name="Pangilinan J."/>
            <person name="Park H.-J."/>
            <person name="Ramirez L."/>
            <person name="Alfaro M."/>
            <person name="Sun H."/>
            <person name="Tritt A."/>
            <person name="Yoshinaga Y."/>
            <person name="Zwiers L.-H."/>
            <person name="Turgeon B."/>
            <person name="Goodwin S."/>
            <person name="Spatafora J."/>
            <person name="Crous P."/>
            <person name="Grigoriev I."/>
        </authorList>
    </citation>
    <scope>NUCLEOTIDE SEQUENCE</scope>
    <source>
        <strain evidence="6">CBS 627.86</strain>
    </source>
</reference>
<dbReference type="InterPro" id="IPR050416">
    <property type="entry name" value="FAD-linked_Oxidoreductase"/>
</dbReference>
<comment type="similarity">
    <text evidence="1">Belongs to the oxygen-dependent FAD-linked oxidoreductase family.</text>
</comment>
<organism evidence="6 7">
    <name type="scientific">Lophiotrema nucula</name>
    <dbReference type="NCBI Taxonomy" id="690887"/>
    <lineage>
        <taxon>Eukaryota</taxon>
        <taxon>Fungi</taxon>
        <taxon>Dikarya</taxon>
        <taxon>Ascomycota</taxon>
        <taxon>Pezizomycotina</taxon>
        <taxon>Dothideomycetes</taxon>
        <taxon>Pleosporomycetidae</taxon>
        <taxon>Pleosporales</taxon>
        <taxon>Lophiotremataceae</taxon>
        <taxon>Lophiotrema</taxon>
    </lineage>
</organism>
<dbReference type="GO" id="GO:0016491">
    <property type="term" value="F:oxidoreductase activity"/>
    <property type="evidence" value="ECO:0007669"/>
    <property type="project" value="UniProtKB-KW"/>
</dbReference>
<accession>A0A6A5YIS3</accession>
<gene>
    <name evidence="6" type="ORF">BDV96DRAFT_591461</name>
</gene>
<dbReference type="Proteomes" id="UP000799770">
    <property type="component" value="Unassembled WGS sequence"/>
</dbReference>
<dbReference type="PANTHER" id="PTHR42973">
    <property type="entry name" value="BINDING OXIDOREDUCTASE, PUTATIVE (AFU_ORTHOLOGUE AFUA_1G17690)-RELATED"/>
    <property type="match status" value="1"/>
</dbReference>
<dbReference type="InterPro" id="IPR016169">
    <property type="entry name" value="FAD-bd_PCMH_sub2"/>
</dbReference>
<dbReference type="PROSITE" id="PS51387">
    <property type="entry name" value="FAD_PCMH"/>
    <property type="match status" value="1"/>
</dbReference>
<dbReference type="AlphaFoldDB" id="A0A6A5YIS3"/>
<evidence type="ECO:0000313" key="7">
    <source>
        <dbReference type="Proteomes" id="UP000799770"/>
    </source>
</evidence>
<evidence type="ECO:0000313" key="6">
    <source>
        <dbReference type="EMBL" id="KAF2106111.1"/>
    </source>
</evidence>
<protein>
    <recommendedName>
        <fullName evidence="5">FAD-binding PCMH-type domain-containing protein</fullName>
    </recommendedName>
</protein>
<dbReference type="InterPro" id="IPR016166">
    <property type="entry name" value="FAD-bd_PCMH"/>
</dbReference>
<evidence type="ECO:0000256" key="3">
    <source>
        <dbReference type="ARBA" id="ARBA00022827"/>
    </source>
</evidence>
<proteinExistence type="inferred from homology"/>
<evidence type="ECO:0000256" key="1">
    <source>
        <dbReference type="ARBA" id="ARBA00005466"/>
    </source>
</evidence>
<dbReference type="InterPro" id="IPR006094">
    <property type="entry name" value="Oxid_FAD_bind_N"/>
</dbReference>
<feature type="domain" description="FAD-binding PCMH-type" evidence="5">
    <location>
        <begin position="40"/>
        <end position="214"/>
    </location>
</feature>
<dbReference type="EMBL" id="ML977366">
    <property type="protein sequence ID" value="KAF2106111.1"/>
    <property type="molecule type" value="Genomic_DNA"/>
</dbReference>
<keyword evidence="2" id="KW-0285">Flavoprotein</keyword>